<dbReference type="SUPFAM" id="SSF52833">
    <property type="entry name" value="Thioredoxin-like"/>
    <property type="match status" value="1"/>
</dbReference>
<dbReference type="InterPro" id="IPR004045">
    <property type="entry name" value="Glutathione_S-Trfase_N"/>
</dbReference>
<keyword evidence="3" id="KW-0963">Cytoplasm</keyword>
<gene>
    <name evidence="5" type="primary">GST3_1</name>
    <name evidence="5" type="ORF">CK203_104265</name>
</gene>
<dbReference type="InterPro" id="IPR036249">
    <property type="entry name" value="Thioredoxin-like_sf"/>
</dbReference>
<dbReference type="PANTHER" id="PTHR11260">
    <property type="entry name" value="GLUTATHIONE S-TRANSFERASE, GST, SUPERFAMILY, GST DOMAIN CONTAINING"/>
    <property type="match status" value="1"/>
</dbReference>
<dbReference type="GO" id="GO:0005829">
    <property type="term" value="C:cytosol"/>
    <property type="evidence" value="ECO:0007669"/>
    <property type="project" value="UniProtKB-SubCell"/>
</dbReference>
<dbReference type="EMBL" id="QGNW01002517">
    <property type="protein sequence ID" value="RVW18637.1"/>
    <property type="molecule type" value="Genomic_DNA"/>
</dbReference>
<comment type="catalytic activity">
    <reaction evidence="2 3">
        <text>RX + glutathione = an S-substituted glutathione + a halide anion + H(+)</text>
        <dbReference type="Rhea" id="RHEA:16437"/>
        <dbReference type="ChEBI" id="CHEBI:15378"/>
        <dbReference type="ChEBI" id="CHEBI:16042"/>
        <dbReference type="ChEBI" id="CHEBI:17792"/>
        <dbReference type="ChEBI" id="CHEBI:57925"/>
        <dbReference type="ChEBI" id="CHEBI:90779"/>
        <dbReference type="EC" id="2.5.1.18"/>
    </reaction>
</comment>
<protein>
    <recommendedName>
        <fullName evidence="3">Glutathione S-transferase</fullName>
        <ecNumber evidence="3">2.5.1.18</ecNumber>
    </recommendedName>
</protein>
<sequence>MVDEIILDFWPIMFGIRVTVDLAEKGLKYEYREEDLRNKSPLLLEMNLVHKKIPVQIHNRKPNCESTIIVQYIDELWNNKSPLLPSNPY</sequence>
<dbReference type="PANTHER" id="PTHR11260:SF764">
    <property type="entry name" value="GLUTATHIONE TRANSFERASE"/>
    <property type="match status" value="1"/>
</dbReference>
<evidence type="ECO:0000259" key="4">
    <source>
        <dbReference type="PROSITE" id="PS50404"/>
    </source>
</evidence>
<comment type="subcellular location">
    <subcellularLocation>
        <location evidence="3">Cytoplasm</location>
        <location evidence="3">Cytosol</location>
    </subcellularLocation>
</comment>
<proteinExistence type="inferred from homology"/>
<dbReference type="PROSITE" id="PS50404">
    <property type="entry name" value="GST_NTER"/>
    <property type="match status" value="1"/>
</dbReference>
<dbReference type="InterPro" id="IPR045073">
    <property type="entry name" value="Omega/Tau-like"/>
</dbReference>
<accession>A0A438C5W5</accession>
<comment type="caution">
    <text evidence="5">The sequence shown here is derived from an EMBL/GenBank/DDBJ whole genome shotgun (WGS) entry which is preliminary data.</text>
</comment>
<dbReference type="Pfam" id="PF02798">
    <property type="entry name" value="GST_N"/>
    <property type="match status" value="1"/>
</dbReference>
<feature type="domain" description="GST N-terminal" evidence="4">
    <location>
        <begin position="2"/>
        <end position="81"/>
    </location>
</feature>
<comment type="function">
    <text evidence="3">Is involved in the conjugation of reduced glutathione to a wide number of exogenous and endogenous hydrophobic electrophiles.</text>
</comment>
<dbReference type="FunFam" id="3.40.30.10:FF:000014">
    <property type="entry name" value="Tau class glutathione S-transferase"/>
    <property type="match status" value="1"/>
</dbReference>
<name>A0A438C5W5_VITVI</name>
<organism evidence="5 6">
    <name type="scientific">Vitis vinifera</name>
    <name type="common">Grape</name>
    <dbReference type="NCBI Taxonomy" id="29760"/>
    <lineage>
        <taxon>Eukaryota</taxon>
        <taxon>Viridiplantae</taxon>
        <taxon>Streptophyta</taxon>
        <taxon>Embryophyta</taxon>
        <taxon>Tracheophyta</taxon>
        <taxon>Spermatophyta</taxon>
        <taxon>Magnoliopsida</taxon>
        <taxon>eudicotyledons</taxon>
        <taxon>Gunneridae</taxon>
        <taxon>Pentapetalae</taxon>
        <taxon>rosids</taxon>
        <taxon>Vitales</taxon>
        <taxon>Vitaceae</taxon>
        <taxon>Viteae</taxon>
        <taxon>Vitis</taxon>
    </lineage>
</organism>
<dbReference type="Gene3D" id="3.40.30.10">
    <property type="entry name" value="Glutaredoxin"/>
    <property type="match status" value="1"/>
</dbReference>
<evidence type="ECO:0000256" key="1">
    <source>
        <dbReference type="ARBA" id="ARBA00022679"/>
    </source>
</evidence>
<comment type="similarity">
    <text evidence="3">Belongs to the GST superfamily.</text>
</comment>
<keyword evidence="1 3" id="KW-0808">Transferase</keyword>
<dbReference type="Proteomes" id="UP000288805">
    <property type="component" value="Unassembled WGS sequence"/>
</dbReference>
<evidence type="ECO:0000313" key="5">
    <source>
        <dbReference type="EMBL" id="RVW18637.1"/>
    </source>
</evidence>
<evidence type="ECO:0000256" key="2">
    <source>
        <dbReference type="ARBA" id="ARBA00047960"/>
    </source>
</evidence>
<evidence type="ECO:0000313" key="6">
    <source>
        <dbReference type="Proteomes" id="UP000288805"/>
    </source>
</evidence>
<dbReference type="CDD" id="cd03058">
    <property type="entry name" value="GST_N_Tau"/>
    <property type="match status" value="1"/>
</dbReference>
<dbReference type="EC" id="2.5.1.18" evidence="3"/>
<evidence type="ECO:0000256" key="3">
    <source>
        <dbReference type="RuleBase" id="RU369102"/>
    </source>
</evidence>
<dbReference type="GO" id="GO:0004364">
    <property type="term" value="F:glutathione transferase activity"/>
    <property type="evidence" value="ECO:0007669"/>
    <property type="project" value="UniProtKB-UniRule"/>
</dbReference>
<reference evidence="5 6" key="1">
    <citation type="journal article" date="2018" name="PLoS Genet.">
        <title>Population sequencing reveals clonal diversity and ancestral inbreeding in the grapevine cultivar Chardonnay.</title>
        <authorList>
            <person name="Roach M.J."/>
            <person name="Johnson D.L."/>
            <person name="Bohlmann J."/>
            <person name="van Vuuren H.J."/>
            <person name="Jones S.J."/>
            <person name="Pretorius I.S."/>
            <person name="Schmidt S.A."/>
            <person name="Borneman A.R."/>
        </authorList>
    </citation>
    <scope>NUCLEOTIDE SEQUENCE [LARGE SCALE GENOMIC DNA]</scope>
    <source>
        <strain evidence="6">cv. Chardonnay</strain>
        <tissue evidence="5">Leaf</tissue>
    </source>
</reference>
<dbReference type="AlphaFoldDB" id="A0A438C5W5"/>